<protein>
    <submittedName>
        <fullName evidence="2">Uncharacterized protein</fullName>
    </submittedName>
</protein>
<organism evidence="2 3">
    <name type="scientific">Alkaliphilus flagellatus</name>
    <dbReference type="NCBI Taxonomy" id="2841507"/>
    <lineage>
        <taxon>Bacteria</taxon>
        <taxon>Bacillati</taxon>
        <taxon>Bacillota</taxon>
        <taxon>Clostridia</taxon>
        <taxon>Peptostreptococcales</taxon>
        <taxon>Natronincolaceae</taxon>
        <taxon>Alkaliphilus</taxon>
    </lineage>
</organism>
<reference evidence="2 3" key="1">
    <citation type="submission" date="2021-06" db="EMBL/GenBank/DDBJ databases">
        <authorList>
            <person name="Sun Q."/>
            <person name="Li D."/>
        </authorList>
    </citation>
    <scope>NUCLEOTIDE SEQUENCE [LARGE SCALE GENOMIC DNA]</scope>
    <source>
        <strain evidence="2 3">MSJ-5</strain>
    </source>
</reference>
<keyword evidence="3" id="KW-1185">Reference proteome</keyword>
<dbReference type="EMBL" id="JAHLQK010000004">
    <property type="protein sequence ID" value="MBU5676943.1"/>
    <property type="molecule type" value="Genomic_DNA"/>
</dbReference>
<gene>
    <name evidence="2" type="ORF">KQI88_10995</name>
</gene>
<comment type="caution">
    <text evidence="2">The sequence shown here is derived from an EMBL/GenBank/DDBJ whole genome shotgun (WGS) entry which is preliminary data.</text>
</comment>
<name>A0ABS6G374_9FIRM</name>
<evidence type="ECO:0000313" key="3">
    <source>
        <dbReference type="Proteomes" id="UP000779508"/>
    </source>
</evidence>
<dbReference type="Proteomes" id="UP000779508">
    <property type="component" value="Unassembled WGS sequence"/>
</dbReference>
<proteinExistence type="predicted"/>
<keyword evidence="1" id="KW-0175">Coiled coil</keyword>
<accession>A0ABS6G374</accession>
<evidence type="ECO:0000313" key="2">
    <source>
        <dbReference type="EMBL" id="MBU5676943.1"/>
    </source>
</evidence>
<evidence type="ECO:0000256" key="1">
    <source>
        <dbReference type="SAM" id="Coils"/>
    </source>
</evidence>
<sequence>MVSIEKGQRNLEKVQLEISDRVIALEGNINAIQEQTITLSEFREETKENFSVLSNRVDGIENKLDDIESNNANMHLDLGSSMNALREDLNAIEIVISKNWNDIAKLKTVR</sequence>
<feature type="coiled-coil region" evidence="1">
    <location>
        <begin position="43"/>
        <end position="77"/>
    </location>
</feature>